<feature type="repeat" description="WD" evidence="5">
    <location>
        <begin position="134"/>
        <end position="175"/>
    </location>
</feature>
<evidence type="ECO:0000313" key="9">
    <source>
        <dbReference type="EMBL" id="KAA8915261.1"/>
    </source>
</evidence>
<keyword evidence="3" id="KW-0677">Repeat</keyword>
<dbReference type="GO" id="GO:0006281">
    <property type="term" value="P:DNA repair"/>
    <property type="evidence" value="ECO:0007669"/>
    <property type="project" value="TreeGrafter"/>
</dbReference>
<proteinExistence type="predicted"/>
<dbReference type="VEuPathDB" id="FungiDB:TRICI_002618"/>
<evidence type="ECO:0000256" key="1">
    <source>
        <dbReference type="ARBA" id="ARBA00004123"/>
    </source>
</evidence>
<dbReference type="OrthoDB" id="427368at2759"/>
<sequence>MSIEMPNALYPHGEDSVRAMFSPSGDYLLTVGGNAFARRYRAAALDDEPSSVESLDDSVVGLAVSYKHFALSSEDGTAKLYDLENMEEIHTITRSNLPIRELAFSPSGEWIAVCSDEGDATVVNTEDIAKTMSLMGHGQSVKHVSYNPQGSIVATTTLNGDIRFFSLSSQTPELLYTLESVAERSNETSDIQFTGVAWHPDGQAFAVATKTMEVAVYSHFDWKEHTRFSAEHFDSITDLKWSPNGIYLASVGKDNQLIIWDSKKQTVVKKTKISSPGVCLGWSPDRNALTVSTVDGRLYYLEDIISEDAPAPTGKKIVLLEKLNGVADEGDDEGDEGEEISAQVDRDIEDELELQRENYDSDKEFNDWIEDDDGAGYVPETKGGMKRNGQGHINGHSSSHKRLKVDYSIKPHEPFQSGATGWKNSRRYLCMNDIGYVWTVAQDGHNSITVSFFDRGLHREYYFSDYHNYSMASMSEEACFFATTDGKAYLRFHDGFNDNWEYEVAENDGIKAIALSDTMVVICSTLGYVRIFNIYGTPLSVYRHSRDPIVTCAAWKSYLITVHAHHGCNLIYTIEDVKTEQVYQKDDVLDVGQDKKLKSLFFSDAGDPCMFDSDGILLVLSRWREPMQAKWVPIFSSHELAKSRDRENIESYWPLGVVEERFHCIILKGTEVFPPIPLPIFDEFDLRVPVDPTTGEKEAEFLTQKTLCDLQRTREDVNEDQISSRELDMDKTLLYLLQATCKDGKVNKSLGIVQLLNKEQALEAANKIAIRFDLTSLAEKINAIREHKMYDI</sequence>
<evidence type="ECO:0000256" key="3">
    <source>
        <dbReference type="ARBA" id="ARBA00022737"/>
    </source>
</evidence>
<reference evidence="9" key="1">
    <citation type="journal article" date="2019" name="G3 (Bethesda)">
        <title>Genome Assemblies of Two Rare Opportunistic Yeast Pathogens: Diutina rugosa (syn. Candida rugosa) and Trichomonascus ciferrii (syn. Candida ciferrii).</title>
        <authorList>
            <person name="Mixao V."/>
            <person name="Saus E."/>
            <person name="Hansen A.P."/>
            <person name="Lass-Florl C."/>
            <person name="Gabaldon T."/>
        </authorList>
    </citation>
    <scope>NUCLEOTIDE SEQUENCE</scope>
    <source>
        <strain evidence="9">CBS 4856</strain>
    </source>
</reference>
<comment type="caution">
    <text evidence="9">The sequence shown here is derived from an EMBL/GenBank/DDBJ whole genome shotgun (WGS) entry which is preliminary data.</text>
</comment>
<feature type="repeat" description="WD" evidence="5">
    <location>
        <begin position="229"/>
        <end position="270"/>
    </location>
</feature>
<feature type="domain" description="WDHD1 first WD40" evidence="8">
    <location>
        <begin position="12"/>
        <end position="298"/>
    </location>
</feature>
<dbReference type="Gene3D" id="2.130.10.10">
    <property type="entry name" value="YVTN repeat-like/Quinoprotein amine dehydrogenase"/>
    <property type="match status" value="2"/>
</dbReference>
<evidence type="ECO:0000313" key="10">
    <source>
        <dbReference type="Proteomes" id="UP000761534"/>
    </source>
</evidence>
<dbReference type="Pfam" id="PF12341">
    <property type="entry name" value="Mcl1_mid"/>
    <property type="match status" value="1"/>
</dbReference>
<dbReference type="InterPro" id="IPR057646">
    <property type="entry name" value="WD40_WDHD1_1st"/>
</dbReference>
<gene>
    <name evidence="9" type="ORF">TRICI_002618</name>
</gene>
<dbReference type="EMBL" id="SWFS01000179">
    <property type="protein sequence ID" value="KAA8915261.1"/>
    <property type="molecule type" value="Genomic_DNA"/>
</dbReference>
<evidence type="ECO:0000259" key="6">
    <source>
        <dbReference type="Pfam" id="PF12341"/>
    </source>
</evidence>
<dbReference type="Pfam" id="PF20946">
    <property type="entry name" value="Ctf4_C"/>
    <property type="match status" value="1"/>
</dbReference>
<keyword evidence="4" id="KW-0539">Nucleus</keyword>
<dbReference type="PANTHER" id="PTHR19932">
    <property type="entry name" value="WD REPEAT AND HMG-BOX DNA BINDING PROTEIN"/>
    <property type="match status" value="1"/>
</dbReference>
<dbReference type="InterPro" id="IPR001680">
    <property type="entry name" value="WD40_rpt"/>
</dbReference>
<dbReference type="InterPro" id="IPR015943">
    <property type="entry name" value="WD40/YVTN_repeat-like_dom_sf"/>
</dbReference>
<accession>A0A642V6D3</accession>
<dbReference type="SMART" id="SM00320">
    <property type="entry name" value="WD40"/>
    <property type="match status" value="7"/>
</dbReference>
<dbReference type="Pfam" id="PF24817">
    <property type="entry name" value="WD40_WDHD1_1st"/>
    <property type="match status" value="1"/>
</dbReference>
<dbReference type="GO" id="GO:0000278">
    <property type="term" value="P:mitotic cell cycle"/>
    <property type="evidence" value="ECO:0007669"/>
    <property type="project" value="TreeGrafter"/>
</dbReference>
<dbReference type="PROSITE" id="PS50082">
    <property type="entry name" value="WD_REPEATS_2"/>
    <property type="match status" value="2"/>
</dbReference>
<keyword evidence="10" id="KW-1185">Reference proteome</keyword>
<evidence type="ECO:0000259" key="8">
    <source>
        <dbReference type="Pfam" id="PF24817"/>
    </source>
</evidence>
<dbReference type="InterPro" id="IPR022100">
    <property type="entry name" value="WDHD1/CFT4_beta-prop_2nd"/>
</dbReference>
<evidence type="ECO:0000256" key="2">
    <source>
        <dbReference type="ARBA" id="ARBA00022574"/>
    </source>
</evidence>
<keyword evidence="2 5" id="KW-0853">WD repeat</keyword>
<protein>
    <recommendedName>
        <fullName evidence="11">Minichromosome loss protein Mcl1 middle region domain-containing protein</fullName>
    </recommendedName>
</protein>
<dbReference type="GO" id="GO:0006261">
    <property type="term" value="P:DNA-templated DNA replication"/>
    <property type="evidence" value="ECO:0007669"/>
    <property type="project" value="TreeGrafter"/>
</dbReference>
<evidence type="ECO:0000256" key="4">
    <source>
        <dbReference type="ARBA" id="ARBA00023242"/>
    </source>
</evidence>
<evidence type="ECO:0008006" key="11">
    <source>
        <dbReference type="Google" id="ProtNLM"/>
    </source>
</evidence>
<dbReference type="InterPro" id="IPR036322">
    <property type="entry name" value="WD40_repeat_dom_sf"/>
</dbReference>
<dbReference type="PROSITE" id="PS50294">
    <property type="entry name" value="WD_REPEATS_REGION"/>
    <property type="match status" value="1"/>
</dbReference>
<dbReference type="PANTHER" id="PTHR19932:SF10">
    <property type="entry name" value="WD REPEAT AND HMG-BOX DNA-BINDING PROTEIN 1"/>
    <property type="match status" value="1"/>
</dbReference>
<dbReference type="SUPFAM" id="SSF50978">
    <property type="entry name" value="WD40 repeat-like"/>
    <property type="match status" value="2"/>
</dbReference>
<dbReference type="InterPro" id="IPR048591">
    <property type="entry name" value="WDHD1/CFT4_hel"/>
</dbReference>
<comment type="subcellular location">
    <subcellularLocation>
        <location evidence="1">Nucleus</location>
    </subcellularLocation>
</comment>
<dbReference type="GO" id="GO:0043596">
    <property type="term" value="C:nuclear replication fork"/>
    <property type="evidence" value="ECO:0007669"/>
    <property type="project" value="TreeGrafter"/>
</dbReference>
<evidence type="ECO:0000256" key="5">
    <source>
        <dbReference type="PROSITE-ProRule" id="PRU00221"/>
    </source>
</evidence>
<organism evidence="9 10">
    <name type="scientific">Trichomonascus ciferrii</name>
    <dbReference type="NCBI Taxonomy" id="44093"/>
    <lineage>
        <taxon>Eukaryota</taxon>
        <taxon>Fungi</taxon>
        <taxon>Dikarya</taxon>
        <taxon>Ascomycota</taxon>
        <taxon>Saccharomycotina</taxon>
        <taxon>Dipodascomycetes</taxon>
        <taxon>Dipodascales</taxon>
        <taxon>Trichomonascaceae</taxon>
        <taxon>Trichomonascus</taxon>
        <taxon>Trichomonascus ciferrii complex</taxon>
    </lineage>
</organism>
<evidence type="ECO:0000259" key="7">
    <source>
        <dbReference type="Pfam" id="PF20946"/>
    </source>
</evidence>
<name>A0A642V6D3_9ASCO</name>
<dbReference type="GO" id="GO:0003682">
    <property type="term" value="F:chromatin binding"/>
    <property type="evidence" value="ECO:0007669"/>
    <property type="project" value="TreeGrafter"/>
</dbReference>
<feature type="domain" description="WDHD1/CFT4 helical bundle" evidence="7">
    <location>
        <begin position="697"/>
        <end position="789"/>
    </location>
</feature>
<feature type="domain" description="WDHD1/CFT4 second beta-propeller" evidence="6">
    <location>
        <begin position="413"/>
        <end position="690"/>
    </location>
</feature>
<dbReference type="AlphaFoldDB" id="A0A642V6D3"/>
<dbReference type="Proteomes" id="UP000761534">
    <property type="component" value="Unassembled WGS sequence"/>
</dbReference>